<feature type="domain" description="NrS-1 polymerase-like helicase" evidence="5">
    <location>
        <begin position="448"/>
        <end position="556"/>
    </location>
</feature>
<organism evidence="6 7">
    <name type="scientific">Dulcicalothrix desertica PCC 7102</name>
    <dbReference type="NCBI Taxonomy" id="232991"/>
    <lineage>
        <taxon>Bacteria</taxon>
        <taxon>Bacillati</taxon>
        <taxon>Cyanobacteriota</taxon>
        <taxon>Cyanophyceae</taxon>
        <taxon>Nostocales</taxon>
        <taxon>Calotrichaceae</taxon>
        <taxon>Dulcicalothrix</taxon>
    </lineage>
</organism>
<evidence type="ECO:0000313" key="7">
    <source>
        <dbReference type="Proteomes" id="UP000271624"/>
    </source>
</evidence>
<dbReference type="AlphaFoldDB" id="A0A433UKW5"/>
<reference evidence="6" key="2">
    <citation type="journal article" date="2019" name="Genome Biol. Evol.">
        <title>Day and night: Metabolic profiles and evolutionary relationships of six axenic non-marine cyanobacteria.</title>
        <authorList>
            <person name="Will S.E."/>
            <person name="Henke P."/>
            <person name="Boedeker C."/>
            <person name="Huang S."/>
            <person name="Brinkmann H."/>
            <person name="Rohde M."/>
            <person name="Jarek M."/>
            <person name="Friedl T."/>
            <person name="Seufert S."/>
            <person name="Schumacher M."/>
            <person name="Overmann J."/>
            <person name="Neumann-Schaal M."/>
            <person name="Petersen J."/>
        </authorList>
    </citation>
    <scope>NUCLEOTIDE SEQUENCE [LARGE SCALE GENOMIC DNA]</scope>
    <source>
        <strain evidence="6">PCC 7102</strain>
    </source>
</reference>
<evidence type="ECO:0000259" key="3">
    <source>
        <dbReference type="Pfam" id="PF08706"/>
    </source>
</evidence>
<feature type="compositionally biased region" description="Basic and acidic residues" evidence="1">
    <location>
        <begin position="63"/>
        <end position="76"/>
    </location>
</feature>
<evidence type="ECO:0000313" key="6">
    <source>
        <dbReference type="EMBL" id="RUS94444.1"/>
    </source>
</evidence>
<dbReference type="InterPro" id="IPR004968">
    <property type="entry name" value="DNA_primase/NTPase_C"/>
</dbReference>
<reference evidence="6" key="1">
    <citation type="submission" date="2018-12" db="EMBL/GenBank/DDBJ databases">
        <authorList>
            <person name="Will S."/>
            <person name="Neumann-Schaal M."/>
            <person name="Henke P."/>
        </authorList>
    </citation>
    <scope>NUCLEOTIDE SEQUENCE</scope>
    <source>
        <strain evidence="6">PCC 7102</strain>
    </source>
</reference>
<dbReference type="InterPro" id="IPR014818">
    <property type="entry name" value="Phage/plasmid_primase_P4_C"/>
</dbReference>
<accession>A0A433UKW5</accession>
<gene>
    <name evidence="6" type="ORF">DSM106972_093390</name>
</gene>
<dbReference type="SUPFAM" id="SSF52540">
    <property type="entry name" value="P-loop containing nucleoside triphosphate hydrolases"/>
    <property type="match status" value="1"/>
</dbReference>
<feature type="domain" description="DUF3854" evidence="4">
    <location>
        <begin position="120"/>
        <end position="237"/>
    </location>
</feature>
<proteinExistence type="predicted"/>
<dbReference type="Gene3D" id="3.40.50.300">
    <property type="entry name" value="P-loop containing nucleotide triphosphate hydrolases"/>
    <property type="match status" value="1"/>
</dbReference>
<feature type="region of interest" description="Disordered" evidence="1">
    <location>
        <begin position="63"/>
        <end position="82"/>
    </location>
</feature>
<dbReference type="Pfam" id="PF12965">
    <property type="entry name" value="DUF3854"/>
    <property type="match status" value="1"/>
</dbReference>
<dbReference type="Pfam" id="PF08706">
    <property type="entry name" value="D5_N"/>
    <property type="match status" value="1"/>
</dbReference>
<dbReference type="Proteomes" id="UP000271624">
    <property type="component" value="Unassembled WGS sequence"/>
</dbReference>
<feature type="domain" description="DNA primase/nucleoside triphosphatase C-terminal" evidence="2">
    <location>
        <begin position="621"/>
        <end position="698"/>
    </location>
</feature>
<dbReference type="EMBL" id="RSCL01000048">
    <property type="protein sequence ID" value="RUS94444.1"/>
    <property type="molecule type" value="Genomic_DNA"/>
</dbReference>
<sequence length="861" mass="97572">MLSESTLNTRHSNECTIKRGLAPEWIEVNCRTVSASEAKELLGYTAYSDGMWLEGANFQGQFKPDKPWESRDEKTGKKSKPKYRTPLEEYDAMLPKHPENPRYWDDLEALKLLCYIINGIPCLVITEGFFKAICGCSNGIPTIALLGVEMGLTPGSADPQGKRYLVEGLERFARAGFGFIHAFDADCATNENVIMAQLKLAHQLAKFKVPQYSVTGLWTIDEGKGMDDYIQKNGAEAFLERILAKSITIEQWEKQFKSWDEVKKVLSPRETSKYLVERYRNIWKYDLERQTWRQWDGKIWVAVSNKVFAQSVYRTIETNPESQFKTFSYLENVIKFLELELLEQEWKTFDRMEWIAFNDCVYEVKTGKIHEHAPGFGFISCLEHNFPKLVAIDSNSALLDQLRIGAPNFYAWAMHSQQGDPSKVLKLLAIINGAIKFRFFELQMFVHLQGVPGAGKGTYARLLETIVGKPNYTSAKLNKLGDDNVIAAIIDKQLVICPDEKKQACDFSGLLTLTGGDNIPYIAKYKPQADGKFYGLIVVISNSNPFIGDVTGIDRRLSLVTFDVPLPCRDMAVEEKMQAEVPQLTALALTMNDQEVKDLIKGSGAGAIPDFKRMQWLHRTENDSVALFMEEMLMPATPDKYVMLGGKGDDINTLYGAYMQMCEENNSKSLFTKNNFRGHLLELCRETGWIVREARQGNGWRIYGVQLRNEEEEAPRISEWLGECRQCRPSVDPSVDPKPLPSKESVGCVDQNASKATFEHALLQKMLEVWDNLYQLGEIVLKASEEELQTAVQNCTPEQIAHIKDAANSVWRPGLNRDADYNGERVEIWEAGSQKREVTVRTKSGAVLKIKRGNLRPWLGI</sequence>
<dbReference type="RefSeq" id="WP_233786999.1">
    <property type="nucleotide sequence ID" value="NZ_RSCL01000048.1"/>
</dbReference>
<evidence type="ECO:0000256" key="1">
    <source>
        <dbReference type="SAM" id="MobiDB-lite"/>
    </source>
</evidence>
<dbReference type="InterPro" id="IPR027417">
    <property type="entry name" value="P-loop_NTPase"/>
</dbReference>
<evidence type="ECO:0008006" key="8">
    <source>
        <dbReference type="Google" id="ProtNLM"/>
    </source>
</evidence>
<feature type="domain" description="Bacteriophage/plasmid primase P4 C-terminal" evidence="3">
    <location>
        <begin position="273"/>
        <end position="387"/>
    </location>
</feature>
<evidence type="ECO:0000259" key="2">
    <source>
        <dbReference type="Pfam" id="PF03288"/>
    </source>
</evidence>
<dbReference type="Pfam" id="PF19263">
    <property type="entry name" value="DUF5906"/>
    <property type="match status" value="1"/>
</dbReference>
<dbReference type="InterPro" id="IPR045455">
    <property type="entry name" value="NrS-1_pol-like_helicase"/>
</dbReference>
<evidence type="ECO:0000259" key="4">
    <source>
        <dbReference type="Pfam" id="PF12965"/>
    </source>
</evidence>
<evidence type="ECO:0000259" key="5">
    <source>
        <dbReference type="Pfam" id="PF19263"/>
    </source>
</evidence>
<name>A0A433UKW5_9CYAN</name>
<dbReference type="Pfam" id="PF03288">
    <property type="entry name" value="Pox_D5"/>
    <property type="match status" value="1"/>
</dbReference>
<comment type="caution">
    <text evidence="6">The sequence shown here is derived from an EMBL/GenBank/DDBJ whole genome shotgun (WGS) entry which is preliminary data.</text>
</comment>
<keyword evidence="7" id="KW-1185">Reference proteome</keyword>
<protein>
    <recommendedName>
        <fullName evidence="8">DUF3854 domain-containing protein</fullName>
    </recommendedName>
</protein>
<dbReference type="InterPro" id="IPR024385">
    <property type="entry name" value="DUF3854"/>
</dbReference>